<dbReference type="Gene3D" id="1.25.10.10">
    <property type="entry name" value="Leucine-rich Repeat Variant"/>
    <property type="match status" value="1"/>
</dbReference>
<gene>
    <name evidence="2" type="ORF">FFV09_13385</name>
</gene>
<reference evidence="2 3" key="1">
    <citation type="submission" date="2019-06" db="EMBL/GenBank/DDBJ databases">
        <title>Saccharibacillus brassicae sp. nov., an endophytic bacterium isolated from Chinese cabbage seeds (Brassica pekinensis).</title>
        <authorList>
            <person name="Jiang L."/>
            <person name="Lee J."/>
            <person name="Kim S.W."/>
        </authorList>
    </citation>
    <scope>NUCLEOTIDE SEQUENCE [LARGE SCALE GENOMIC DNA]</scope>
    <source>
        <strain evidence="3">KCTC 43072 / ATSA2</strain>
    </source>
</reference>
<keyword evidence="1" id="KW-1133">Transmembrane helix</keyword>
<feature type="transmembrane region" description="Helical" evidence="1">
    <location>
        <begin position="6"/>
        <end position="29"/>
    </location>
</feature>
<dbReference type="InterPro" id="IPR016024">
    <property type="entry name" value="ARM-type_fold"/>
</dbReference>
<proteinExistence type="predicted"/>
<evidence type="ECO:0000313" key="3">
    <source>
        <dbReference type="Proteomes" id="UP000316968"/>
    </source>
</evidence>
<keyword evidence="1" id="KW-0472">Membrane</keyword>
<dbReference type="EMBL" id="CP041217">
    <property type="protein sequence ID" value="QDH21752.1"/>
    <property type="molecule type" value="Genomic_DNA"/>
</dbReference>
<dbReference type="KEGG" id="saca:FFV09_13385"/>
<dbReference type="AlphaFoldDB" id="A0A4Y6UVI6"/>
<dbReference type="OrthoDB" id="2112914at2"/>
<sequence length="366" mass="41963">MIDSVVLRAIWIASAAIVFVILLILLYLIERKFLRARHRAQVEEAIGQLSSPDSPLGEYLRSGERTRSLYASGAGLRREALEEALLDRLAVSASESERERIYVFAADYFAEEYAHLLTRRRWSDRMNALLHIEKFRIRELKDSLLRRLGELGPGAEADDERFLIVRSLSSLQLEETFDHLQLAADRFSELQLLQVLRPLRGELAARLIADFDELPIRIRRSVLDTLRLGNIRTAEVLALLERCMVSEDNETRIRALKALANFGYMTEEAADRLEARMAGGENVAWPERMMQARLAGAVREERFAAHLERLMADPSYEVRREAAAALSAYRSGLERIRRVADEHPDRFARDMAVETLERRAYERNVG</sequence>
<accession>A0A4Y6UVI6</accession>
<name>A0A4Y6UVI6_SACBS</name>
<keyword evidence="3" id="KW-1185">Reference proteome</keyword>
<dbReference type="InterPro" id="IPR011989">
    <property type="entry name" value="ARM-like"/>
</dbReference>
<dbReference type="RefSeq" id="WP_141448296.1">
    <property type="nucleotide sequence ID" value="NZ_CP041217.1"/>
</dbReference>
<evidence type="ECO:0000256" key="1">
    <source>
        <dbReference type="SAM" id="Phobius"/>
    </source>
</evidence>
<keyword evidence="1" id="KW-0812">Transmembrane</keyword>
<protein>
    <submittedName>
        <fullName evidence="2">HEAT repeat domain-containing protein</fullName>
    </submittedName>
</protein>
<dbReference type="SUPFAM" id="SSF48371">
    <property type="entry name" value="ARM repeat"/>
    <property type="match status" value="1"/>
</dbReference>
<dbReference type="Proteomes" id="UP000316968">
    <property type="component" value="Chromosome"/>
</dbReference>
<organism evidence="2 3">
    <name type="scientific">Saccharibacillus brassicae</name>
    <dbReference type="NCBI Taxonomy" id="2583377"/>
    <lineage>
        <taxon>Bacteria</taxon>
        <taxon>Bacillati</taxon>
        <taxon>Bacillota</taxon>
        <taxon>Bacilli</taxon>
        <taxon>Bacillales</taxon>
        <taxon>Paenibacillaceae</taxon>
        <taxon>Saccharibacillus</taxon>
    </lineage>
</organism>
<evidence type="ECO:0000313" key="2">
    <source>
        <dbReference type="EMBL" id="QDH21752.1"/>
    </source>
</evidence>